<dbReference type="Proteomes" id="UP000186132">
    <property type="component" value="Unassembled WGS sequence"/>
</dbReference>
<dbReference type="PROSITE" id="PS51186">
    <property type="entry name" value="GNAT"/>
    <property type="match status" value="1"/>
</dbReference>
<dbReference type="InterPro" id="IPR000182">
    <property type="entry name" value="GNAT_dom"/>
</dbReference>
<sequence length="210" mass="22439">MATATVTSCVRALPVGDPGEPQRAERDDLLALARQPWTMHIGRTPIVVRRATVRDLRGVGQMHRRCSARSLLDRYRQGGRPPTPAALDAELRNPTGFVAVTADGGVVATASVRRDPGHSYVCAEAAVLVEDGWQRRGIGSELLSHLAGVAQVAGFTELIAYPGTAIPAAQRLMVEVGRTRMVPDVNAHLHTYLPEAATLGLGSVRQRLAG</sequence>
<dbReference type="AlphaFoldDB" id="A0A1M5QV17"/>
<dbReference type="STRING" id="1206085.SAMN05443575_3363"/>
<dbReference type="CDD" id="cd04301">
    <property type="entry name" value="NAT_SF"/>
    <property type="match status" value="1"/>
</dbReference>
<dbReference type="Pfam" id="PF00583">
    <property type="entry name" value="Acetyltransf_1"/>
    <property type="match status" value="1"/>
</dbReference>
<reference evidence="2 3" key="1">
    <citation type="submission" date="2016-11" db="EMBL/GenBank/DDBJ databases">
        <authorList>
            <person name="Jaros S."/>
            <person name="Januszkiewicz K."/>
            <person name="Wedrychowicz H."/>
        </authorList>
    </citation>
    <scope>NUCLEOTIDE SEQUENCE [LARGE SCALE GENOMIC DNA]</scope>
    <source>
        <strain evidence="2 3">DSM 45627</strain>
    </source>
</reference>
<feature type="domain" description="N-acetyltransferase" evidence="1">
    <location>
        <begin position="46"/>
        <end position="200"/>
    </location>
</feature>
<evidence type="ECO:0000259" key="1">
    <source>
        <dbReference type="PROSITE" id="PS51186"/>
    </source>
</evidence>
<dbReference type="InterPro" id="IPR016181">
    <property type="entry name" value="Acyl_CoA_acyltransferase"/>
</dbReference>
<dbReference type="OrthoDB" id="5516749at2"/>
<dbReference type="SUPFAM" id="SSF55729">
    <property type="entry name" value="Acyl-CoA N-acyltransferases (Nat)"/>
    <property type="match status" value="1"/>
</dbReference>
<protein>
    <submittedName>
        <fullName evidence="2">Acetyltransferase (GNAT) family protein</fullName>
    </submittedName>
</protein>
<dbReference type="EMBL" id="FQVU01000005">
    <property type="protein sequence ID" value="SHH17965.1"/>
    <property type="molecule type" value="Genomic_DNA"/>
</dbReference>
<keyword evidence="2" id="KW-0808">Transferase</keyword>
<dbReference type="Gene3D" id="3.40.630.30">
    <property type="match status" value="1"/>
</dbReference>
<name>A0A1M5QV17_9ACTN</name>
<proteinExistence type="predicted"/>
<dbReference type="GO" id="GO:0016747">
    <property type="term" value="F:acyltransferase activity, transferring groups other than amino-acyl groups"/>
    <property type="evidence" value="ECO:0007669"/>
    <property type="project" value="InterPro"/>
</dbReference>
<organism evidence="2 3">
    <name type="scientific">Jatrophihabitans endophyticus</name>
    <dbReference type="NCBI Taxonomy" id="1206085"/>
    <lineage>
        <taxon>Bacteria</taxon>
        <taxon>Bacillati</taxon>
        <taxon>Actinomycetota</taxon>
        <taxon>Actinomycetes</taxon>
        <taxon>Jatrophihabitantales</taxon>
        <taxon>Jatrophihabitantaceae</taxon>
        <taxon>Jatrophihabitans</taxon>
    </lineage>
</organism>
<dbReference type="RefSeq" id="WP_073391599.1">
    <property type="nucleotide sequence ID" value="NZ_FQVU01000005.1"/>
</dbReference>
<accession>A0A1M5QV17</accession>
<keyword evidence="3" id="KW-1185">Reference proteome</keyword>
<gene>
    <name evidence="2" type="ORF">SAMN05443575_3363</name>
</gene>
<evidence type="ECO:0000313" key="3">
    <source>
        <dbReference type="Proteomes" id="UP000186132"/>
    </source>
</evidence>
<evidence type="ECO:0000313" key="2">
    <source>
        <dbReference type="EMBL" id="SHH17965.1"/>
    </source>
</evidence>